<evidence type="ECO:0000313" key="1">
    <source>
        <dbReference type="EMBL" id="GGB62941.1"/>
    </source>
</evidence>
<protein>
    <submittedName>
        <fullName evidence="1">Uncharacterized protein</fullName>
    </submittedName>
</protein>
<dbReference type="OrthoDB" id="8965945at2"/>
<keyword evidence="2" id="KW-1185">Reference proteome</keyword>
<gene>
    <name evidence="1" type="ORF">GCM10011316_38550</name>
</gene>
<accession>A0A916TPR8</accession>
<comment type="caution">
    <text evidence="1">The sequence shown here is derived from an EMBL/GenBank/DDBJ whole genome shotgun (WGS) entry which is preliminary data.</text>
</comment>
<dbReference type="EMBL" id="BMFA01000018">
    <property type="protein sequence ID" value="GGB62941.1"/>
    <property type="molecule type" value="Genomic_DNA"/>
</dbReference>
<name>A0A916TPR8_9HYPH</name>
<sequence>MSKDAQATEIIREFFPQYRGNIEVSAYLLALPWHNVSMPVSVLRTKGGHPENSELVRLETIRRLARDLCVEYSRIPLGFRPPSNNFQLRLMEIVHELTGFEQLNIHEKRECILDQIEVKIKQSKTISGKKYSNDHNKKVSLVDHCKCFWEQHGNREISYYVNEASAFSNFVQAIIDLHDLGWNAGSTIRVWRDFHNVDRNEEF</sequence>
<reference evidence="1" key="2">
    <citation type="submission" date="2020-09" db="EMBL/GenBank/DDBJ databases">
        <authorList>
            <person name="Sun Q."/>
            <person name="Zhou Y."/>
        </authorList>
    </citation>
    <scope>NUCLEOTIDE SEQUENCE</scope>
    <source>
        <strain evidence="1">CGMCC 1.12426</strain>
    </source>
</reference>
<dbReference type="Proteomes" id="UP000605148">
    <property type="component" value="Unassembled WGS sequence"/>
</dbReference>
<reference evidence="1" key="1">
    <citation type="journal article" date="2014" name="Int. J. Syst. Evol. Microbiol.">
        <title>Complete genome sequence of Corynebacterium casei LMG S-19264T (=DSM 44701T), isolated from a smear-ripened cheese.</title>
        <authorList>
            <consortium name="US DOE Joint Genome Institute (JGI-PGF)"/>
            <person name="Walter F."/>
            <person name="Albersmeier A."/>
            <person name="Kalinowski J."/>
            <person name="Ruckert C."/>
        </authorList>
    </citation>
    <scope>NUCLEOTIDE SEQUENCE</scope>
    <source>
        <strain evidence="1">CGMCC 1.12426</strain>
    </source>
</reference>
<proteinExistence type="predicted"/>
<evidence type="ECO:0000313" key="2">
    <source>
        <dbReference type="Proteomes" id="UP000605148"/>
    </source>
</evidence>
<dbReference type="AlphaFoldDB" id="A0A916TPR8"/>
<organism evidence="1 2">
    <name type="scientific">Roseibium aquae</name>
    <dbReference type="NCBI Taxonomy" id="1323746"/>
    <lineage>
        <taxon>Bacteria</taxon>
        <taxon>Pseudomonadati</taxon>
        <taxon>Pseudomonadota</taxon>
        <taxon>Alphaproteobacteria</taxon>
        <taxon>Hyphomicrobiales</taxon>
        <taxon>Stappiaceae</taxon>
        <taxon>Roseibium</taxon>
    </lineage>
</organism>
<dbReference type="RefSeq" id="WP_150497821.1">
    <property type="nucleotide sequence ID" value="NZ_BMFA01000018.1"/>
</dbReference>